<feature type="transmembrane region" description="Helical" evidence="9">
    <location>
        <begin position="198"/>
        <end position="223"/>
    </location>
</feature>
<organism evidence="11 12">
    <name type="scientific">Malassezia pachydermatis</name>
    <dbReference type="NCBI Taxonomy" id="77020"/>
    <lineage>
        <taxon>Eukaryota</taxon>
        <taxon>Fungi</taxon>
        <taxon>Dikarya</taxon>
        <taxon>Basidiomycota</taxon>
        <taxon>Ustilaginomycotina</taxon>
        <taxon>Malasseziomycetes</taxon>
        <taxon>Malasseziales</taxon>
        <taxon>Malasseziaceae</taxon>
        <taxon>Malassezia</taxon>
    </lineage>
</organism>
<evidence type="ECO:0000256" key="9">
    <source>
        <dbReference type="SAM" id="Phobius"/>
    </source>
</evidence>
<accession>A0A0M9VQ03</accession>
<reference evidence="11 12" key="1">
    <citation type="submission" date="2015-07" db="EMBL/GenBank/DDBJ databases">
        <title>Draft Genome Sequence of Malassezia furfur CBS1878 and Malassezia pachydermatis CBS1879.</title>
        <authorList>
            <person name="Triana S."/>
            <person name="Ohm R."/>
            <person name="Gonzalez A."/>
            <person name="DeCock H."/>
            <person name="Restrepo S."/>
            <person name="Celis A."/>
        </authorList>
    </citation>
    <scope>NUCLEOTIDE SEQUENCE [LARGE SCALE GENOMIC DNA]</scope>
    <source>
        <strain evidence="11 12">CBS 1879</strain>
    </source>
</reference>
<dbReference type="InterPro" id="IPR000626">
    <property type="entry name" value="Ubiquitin-like_dom"/>
</dbReference>
<keyword evidence="8 9" id="KW-0472">Membrane</keyword>
<comment type="subcellular location">
    <subcellularLocation>
        <location evidence="1">Membrane</location>
        <topology evidence="1">Multi-pass membrane protein</topology>
    </subcellularLocation>
</comment>
<dbReference type="EMBL" id="LGAV01000003">
    <property type="protein sequence ID" value="KOS15012.1"/>
    <property type="molecule type" value="Genomic_DNA"/>
</dbReference>
<proteinExistence type="inferred from homology"/>
<dbReference type="InterPro" id="IPR001104">
    <property type="entry name" value="3-oxo-5_a-steroid_4-DH_C"/>
</dbReference>
<dbReference type="RefSeq" id="XP_017992644.1">
    <property type="nucleotide sequence ID" value="XM_018135436.1"/>
</dbReference>
<evidence type="ECO:0000313" key="12">
    <source>
        <dbReference type="Proteomes" id="UP000037751"/>
    </source>
</evidence>
<dbReference type="PANTHER" id="PTHR10556:SF28">
    <property type="entry name" value="VERY-LONG-CHAIN ENOYL-COA REDUCTASE"/>
    <property type="match status" value="1"/>
</dbReference>
<comment type="caution">
    <text evidence="11">The sequence shown here is derived from an EMBL/GenBank/DDBJ whole genome shotgun (WGS) entry which is preliminary data.</text>
</comment>
<dbReference type="GeneID" id="28727311"/>
<keyword evidence="7" id="KW-0443">Lipid metabolism</keyword>
<dbReference type="Gene3D" id="1.20.120.1630">
    <property type="match status" value="1"/>
</dbReference>
<dbReference type="Proteomes" id="UP000037751">
    <property type="component" value="Unassembled WGS sequence"/>
</dbReference>
<keyword evidence="6" id="KW-0560">Oxidoreductase</keyword>
<dbReference type="PROSITE" id="PS50053">
    <property type="entry name" value="UBIQUITIN_2"/>
    <property type="match status" value="1"/>
</dbReference>
<feature type="transmembrane region" description="Helical" evidence="9">
    <location>
        <begin position="263"/>
        <end position="282"/>
    </location>
</feature>
<dbReference type="Pfam" id="PF02544">
    <property type="entry name" value="Steroid_dh"/>
    <property type="match status" value="1"/>
</dbReference>
<keyword evidence="5 9" id="KW-1133">Transmembrane helix</keyword>
<evidence type="ECO:0000256" key="4">
    <source>
        <dbReference type="ARBA" id="ARBA00022692"/>
    </source>
</evidence>
<dbReference type="Gene3D" id="3.10.20.90">
    <property type="entry name" value="Phosphatidylinositol 3-kinase Catalytic Subunit, Chain A, domain 1"/>
    <property type="match status" value="1"/>
</dbReference>
<evidence type="ECO:0000259" key="10">
    <source>
        <dbReference type="PROSITE" id="PS50053"/>
    </source>
</evidence>
<dbReference type="PANTHER" id="PTHR10556">
    <property type="entry name" value="3-OXO-5-ALPHA-STEROID 4-DEHYDROGENASE"/>
    <property type="match status" value="1"/>
</dbReference>
<dbReference type="GO" id="GO:0042761">
    <property type="term" value="P:very long-chain fatty acid biosynthetic process"/>
    <property type="evidence" value="ECO:0007669"/>
    <property type="project" value="TreeGrafter"/>
</dbReference>
<evidence type="ECO:0000256" key="6">
    <source>
        <dbReference type="ARBA" id="ARBA00023002"/>
    </source>
</evidence>
<name>A0A0M9VQ03_9BASI</name>
<feature type="transmembrane region" description="Helical" evidence="9">
    <location>
        <begin position="235"/>
        <end position="257"/>
    </location>
</feature>
<keyword evidence="4 9" id="KW-0812">Transmembrane</keyword>
<protein>
    <submittedName>
        <fullName evidence="11">Tsc13-enoyl reductase involved in very long chain fatty acid elongation</fullName>
    </submittedName>
</protein>
<evidence type="ECO:0000256" key="5">
    <source>
        <dbReference type="ARBA" id="ARBA00022989"/>
    </source>
</evidence>
<feature type="domain" description="Ubiquitin-like" evidence="10">
    <location>
        <begin position="1"/>
        <end position="77"/>
    </location>
</feature>
<evidence type="ECO:0000256" key="3">
    <source>
        <dbReference type="ARBA" id="ARBA00022516"/>
    </source>
</evidence>
<sequence>MQISVEKRGKISGGRFPLQVTMPEGATLGMLKGGISQLVPSLSVERQRLTDANKVALLDDSKTLTELGFGEQNVVTVKDLGPQISWRTVFLVEYAGPLFIHPFLYYVSPLFWSHFGRAFEHSFVQHIVLVLVMAHFAKREFESLFIHRFSNATMPAFNIIKNSTHYWLLSGILLGCGVYSPLLGAAAVKGTIRDNHLYIWSCVALWVFAEAMNFHSHVILMNLRPKGTRVRRIPYGGAFGLVSCPNYFFEVLAWLSITMMTLSLSSLVFLVVSAAQMTIWAIKKHKNYRKEFGNQYPRQRKIMYPFIF</sequence>
<evidence type="ECO:0000256" key="8">
    <source>
        <dbReference type="ARBA" id="ARBA00023136"/>
    </source>
</evidence>
<dbReference type="STRING" id="77020.A0A0M9VQ03"/>
<evidence type="ECO:0000256" key="1">
    <source>
        <dbReference type="ARBA" id="ARBA00004141"/>
    </source>
</evidence>
<dbReference type="OrthoDB" id="540503at2759"/>
<dbReference type="GO" id="GO:0016627">
    <property type="term" value="F:oxidoreductase activity, acting on the CH-CH group of donors"/>
    <property type="evidence" value="ECO:0007669"/>
    <property type="project" value="InterPro"/>
</dbReference>
<dbReference type="InterPro" id="IPR039357">
    <property type="entry name" value="SRD5A/TECR"/>
</dbReference>
<dbReference type="GO" id="GO:0016020">
    <property type="term" value="C:membrane"/>
    <property type="evidence" value="ECO:0007669"/>
    <property type="project" value="UniProtKB-SubCell"/>
</dbReference>
<dbReference type="AlphaFoldDB" id="A0A0M9VQ03"/>
<evidence type="ECO:0000256" key="7">
    <source>
        <dbReference type="ARBA" id="ARBA00023098"/>
    </source>
</evidence>
<gene>
    <name evidence="11" type="ORF">Malapachy_0924</name>
</gene>
<dbReference type="VEuPathDB" id="FungiDB:Malapachy_0924"/>
<dbReference type="PROSITE" id="PS50244">
    <property type="entry name" value="S5A_REDUCTASE"/>
    <property type="match status" value="1"/>
</dbReference>
<evidence type="ECO:0000256" key="2">
    <source>
        <dbReference type="ARBA" id="ARBA00007742"/>
    </source>
</evidence>
<keyword evidence="12" id="KW-1185">Reference proteome</keyword>
<feature type="transmembrane region" description="Helical" evidence="9">
    <location>
        <begin position="166"/>
        <end position="186"/>
    </location>
</feature>
<comment type="similarity">
    <text evidence="2">Belongs to the steroid 5-alpha reductase family.</text>
</comment>
<keyword evidence="3" id="KW-0444">Lipid biosynthesis</keyword>
<evidence type="ECO:0000313" key="11">
    <source>
        <dbReference type="EMBL" id="KOS15012.1"/>
    </source>
</evidence>